<evidence type="ECO:0000256" key="3">
    <source>
        <dbReference type="ARBA" id="ARBA00023180"/>
    </source>
</evidence>
<evidence type="ECO:0000259" key="7">
    <source>
        <dbReference type="PROSITE" id="PS50835"/>
    </source>
</evidence>
<dbReference type="Pfam" id="PF07654">
    <property type="entry name" value="C1-set"/>
    <property type="match status" value="2"/>
</dbReference>
<dbReference type="InterPro" id="IPR013783">
    <property type="entry name" value="Ig-like_fold"/>
</dbReference>
<proteinExistence type="predicted"/>
<dbReference type="InterPro" id="IPR003599">
    <property type="entry name" value="Ig_sub"/>
</dbReference>
<dbReference type="InterPro" id="IPR036179">
    <property type="entry name" value="Ig-like_dom_sf"/>
</dbReference>
<evidence type="ECO:0000256" key="1">
    <source>
        <dbReference type="ARBA" id="ARBA00022729"/>
    </source>
</evidence>
<dbReference type="AlphaFoldDB" id="A0A5E4CHU0"/>
<accession>A0A5E4CHU0</accession>
<feature type="transmembrane region" description="Helical" evidence="5">
    <location>
        <begin position="359"/>
        <end position="382"/>
    </location>
</feature>
<dbReference type="SMART" id="SM00406">
    <property type="entry name" value="IGv"/>
    <property type="match status" value="1"/>
</dbReference>
<feature type="domain" description="Ig-like" evidence="7">
    <location>
        <begin position="33"/>
        <end position="120"/>
    </location>
</feature>
<dbReference type="SUPFAM" id="SSF48726">
    <property type="entry name" value="Immunoglobulin"/>
    <property type="match status" value="3"/>
</dbReference>
<feature type="chain" id="PRO_5022765701" description="Ig-like domain-containing protein" evidence="6">
    <location>
        <begin position="30"/>
        <end position="393"/>
    </location>
</feature>
<comment type="caution">
    <text evidence="8">The sequence shown here is derived from an EMBL/GenBank/DDBJ whole genome shotgun (WGS) entry which is preliminary data.</text>
</comment>
<evidence type="ECO:0000313" key="9">
    <source>
        <dbReference type="Proteomes" id="UP000335636"/>
    </source>
</evidence>
<name>A0A5E4CHU0_MARMO</name>
<keyword evidence="5" id="KW-0472">Membrane</keyword>
<dbReference type="Pfam" id="PF07686">
    <property type="entry name" value="V-set"/>
    <property type="match status" value="1"/>
</dbReference>
<dbReference type="PROSITE" id="PS50835">
    <property type="entry name" value="IG_LIKE"/>
    <property type="match status" value="3"/>
</dbReference>
<keyword evidence="3" id="KW-0325">Glycoprotein</keyword>
<evidence type="ECO:0000313" key="8">
    <source>
        <dbReference type="EMBL" id="VTJ81388.1"/>
    </source>
</evidence>
<feature type="domain" description="Ig-like" evidence="7">
    <location>
        <begin position="252"/>
        <end position="346"/>
    </location>
</feature>
<keyword evidence="1 6" id="KW-0732">Signal</keyword>
<feature type="domain" description="Ig-like" evidence="7">
    <location>
        <begin position="147"/>
        <end position="243"/>
    </location>
</feature>
<dbReference type="PANTHER" id="PTHR19971">
    <property type="entry name" value="SIGNAL-REGULATORY PROTEIN BETA"/>
    <property type="match status" value="1"/>
</dbReference>
<sequence length="393" mass="43798">MMPTSASQPHLPLVPLLLPLLLGLSGMTGEEEPQVIQPVKSVSIAEGQSASLRCIVTSLLPVGSIKWFRGTERDRQLIYSFKEGHFPRIKSMSDVTKTNNTDFSIRISNLTLADAGTYYCLMLRTISDGNVEVKSGPGTLILVRTEPSPPEISGPSSRASPGQVLNLTCISKGFFPKHIDLQWFKDGRELPAFHTLVFQPGEEPSYAIVSTTLVSLTFSSLYSHITCQVAHSELQSPHRRHVNISQFLQVVPTVYTSAHYIPGLQVALLTCRVQRFYPEDMRITWLERNGCFKICAASAPTENPEGTFSQDRHILVNASELENPRLFTCQVWHNDQVLVQKSMHLSESGGLQLNLGATVYSYILLLGWKLFPLMALCAIYALRRSLSSRPQRR</sequence>
<dbReference type="InterPro" id="IPR003597">
    <property type="entry name" value="Ig_C1-set"/>
</dbReference>
<evidence type="ECO:0000256" key="6">
    <source>
        <dbReference type="SAM" id="SignalP"/>
    </source>
</evidence>
<dbReference type="SMART" id="SM00409">
    <property type="entry name" value="IG"/>
    <property type="match status" value="1"/>
</dbReference>
<keyword evidence="2" id="KW-1015">Disulfide bond</keyword>
<dbReference type="Gene3D" id="2.60.40.10">
    <property type="entry name" value="Immunoglobulins"/>
    <property type="match status" value="3"/>
</dbReference>
<keyword evidence="4" id="KW-0393">Immunoglobulin domain</keyword>
<keyword evidence="5" id="KW-0812">Transmembrane</keyword>
<dbReference type="InterPro" id="IPR013106">
    <property type="entry name" value="Ig_V-set"/>
</dbReference>
<dbReference type="Proteomes" id="UP000335636">
    <property type="component" value="Unassembled WGS sequence"/>
</dbReference>
<keyword evidence="9" id="KW-1185">Reference proteome</keyword>
<keyword evidence="5" id="KW-1133">Transmembrane helix</keyword>
<evidence type="ECO:0000256" key="2">
    <source>
        <dbReference type="ARBA" id="ARBA00023157"/>
    </source>
</evidence>
<dbReference type="InterPro" id="IPR007110">
    <property type="entry name" value="Ig-like_dom"/>
</dbReference>
<organism evidence="8 9">
    <name type="scientific">Marmota monax</name>
    <name type="common">Woodchuck</name>
    <dbReference type="NCBI Taxonomy" id="9995"/>
    <lineage>
        <taxon>Eukaryota</taxon>
        <taxon>Metazoa</taxon>
        <taxon>Chordata</taxon>
        <taxon>Craniata</taxon>
        <taxon>Vertebrata</taxon>
        <taxon>Euteleostomi</taxon>
        <taxon>Mammalia</taxon>
        <taxon>Eutheria</taxon>
        <taxon>Euarchontoglires</taxon>
        <taxon>Glires</taxon>
        <taxon>Rodentia</taxon>
        <taxon>Sciuromorpha</taxon>
        <taxon>Sciuridae</taxon>
        <taxon>Xerinae</taxon>
        <taxon>Marmotini</taxon>
        <taxon>Marmota</taxon>
    </lineage>
</organism>
<feature type="signal peptide" evidence="6">
    <location>
        <begin position="1"/>
        <end position="29"/>
    </location>
</feature>
<reference evidence="8" key="1">
    <citation type="submission" date="2019-04" db="EMBL/GenBank/DDBJ databases">
        <authorList>
            <person name="Alioto T."/>
            <person name="Alioto T."/>
        </authorList>
    </citation>
    <scope>NUCLEOTIDE SEQUENCE [LARGE SCALE GENOMIC DNA]</scope>
</reference>
<dbReference type="EMBL" id="CABDUW010001419">
    <property type="protein sequence ID" value="VTJ81388.1"/>
    <property type="molecule type" value="Genomic_DNA"/>
</dbReference>
<dbReference type="FunFam" id="2.60.40.10:FF:000295">
    <property type="entry name" value="Tyrosine-protein phosphatase non-receptor type substrate 1"/>
    <property type="match status" value="1"/>
</dbReference>
<evidence type="ECO:0000256" key="5">
    <source>
        <dbReference type="SAM" id="Phobius"/>
    </source>
</evidence>
<protein>
    <recommendedName>
        <fullName evidence="7">Ig-like domain-containing protein</fullName>
    </recommendedName>
</protein>
<gene>
    <name evidence="8" type="ORF">MONAX_5E033079</name>
</gene>
<dbReference type="InterPro" id="IPR051755">
    <property type="entry name" value="Ig-like_CS_Receptor"/>
</dbReference>
<evidence type="ECO:0000256" key="4">
    <source>
        <dbReference type="ARBA" id="ARBA00023319"/>
    </source>
</evidence>
<dbReference type="SMART" id="SM00407">
    <property type="entry name" value="IGc1"/>
    <property type="match status" value="2"/>
</dbReference>